<name>A0A510DVJ4_9CREN</name>
<dbReference type="EMBL" id="AP018929">
    <property type="protein sequence ID" value="BBG24215.1"/>
    <property type="molecule type" value="Genomic_DNA"/>
</dbReference>
<accession>A0A510DVJ4</accession>
<evidence type="ECO:0000313" key="4">
    <source>
        <dbReference type="Proteomes" id="UP000325030"/>
    </source>
</evidence>
<dbReference type="KEGG" id="step:IC006_1522"/>
<dbReference type="EMBL" id="AP018930">
    <property type="protein sequence ID" value="BBG26972.1"/>
    <property type="molecule type" value="Genomic_DNA"/>
</dbReference>
<sequence length="115" mass="13803">MLVKVPKENVEGFLEKLRAKVYGYNSKIKEYEVYLKPYHIVYKNEKKYIYIGKYWYKVTKVNGKLKWIYLGRKKPLDEMPDPPALANFTIMMEGDNYIVDEKMLDQIVRDHLLYG</sequence>
<reference evidence="4" key="1">
    <citation type="submission" date="2018-09" db="EMBL/GenBank/DDBJ databases">
        <title>Complete Genome Sequencing of Sulfolobus sp. JCM 16834.</title>
        <authorList>
            <person name="Kato S."/>
            <person name="Itoh T."/>
            <person name="Ohkuma M."/>
        </authorList>
    </citation>
    <scope>NUCLEOTIDE SEQUENCE [LARGE SCALE GENOMIC DNA]</scope>
    <source>
        <strain evidence="4">IC-007</strain>
    </source>
</reference>
<gene>
    <name evidence="1" type="ORF">IC006_1522</name>
    <name evidence="2" type="ORF">IC007_1499</name>
</gene>
<organism evidence="1 3">
    <name type="scientific">Sulfuracidifex tepidarius</name>
    <dbReference type="NCBI Taxonomy" id="1294262"/>
    <lineage>
        <taxon>Archaea</taxon>
        <taxon>Thermoproteota</taxon>
        <taxon>Thermoprotei</taxon>
        <taxon>Sulfolobales</taxon>
        <taxon>Sulfolobaceae</taxon>
        <taxon>Sulfuracidifex</taxon>
    </lineage>
</organism>
<dbReference type="Proteomes" id="UP000322983">
    <property type="component" value="Chromosome"/>
</dbReference>
<proteinExistence type="predicted"/>
<evidence type="ECO:0000313" key="3">
    <source>
        <dbReference type="Proteomes" id="UP000322983"/>
    </source>
</evidence>
<accession>A0A510E388</accession>
<dbReference type="Proteomes" id="UP000325030">
    <property type="component" value="Chromosome"/>
</dbReference>
<protein>
    <submittedName>
        <fullName evidence="1">Uncharacterized protein</fullName>
    </submittedName>
</protein>
<dbReference type="AlphaFoldDB" id="A0A510DVJ4"/>
<evidence type="ECO:0000313" key="1">
    <source>
        <dbReference type="EMBL" id="BBG24215.1"/>
    </source>
</evidence>
<reference evidence="1 3" key="2">
    <citation type="journal article" date="2020" name="Int. J. Syst. Evol. Microbiol.">
        <title>Sulfuracidifex tepidarius gen. nov., sp. nov. and transfer of Sulfolobus metallicus Huber and Stetter 1992 to the genus Sulfuracidifex as Sulfuracidifex metallicus comb. nov.</title>
        <authorList>
            <person name="Itoh T."/>
            <person name="Miura T."/>
            <person name="Sakai H.D."/>
            <person name="Kato S."/>
            <person name="Ohkuma M."/>
            <person name="Takashina T."/>
        </authorList>
    </citation>
    <scope>NUCLEOTIDE SEQUENCE [LARGE SCALE GENOMIC DNA]</scope>
    <source>
        <strain evidence="1 3">IC-006</strain>
        <strain evidence="2">IC-007</strain>
    </source>
</reference>
<keyword evidence="3" id="KW-1185">Reference proteome</keyword>
<evidence type="ECO:0000313" key="2">
    <source>
        <dbReference type="EMBL" id="BBG26972.1"/>
    </source>
</evidence>